<comment type="caution">
    <text evidence="2">The sequence shown here is derived from an EMBL/GenBank/DDBJ whole genome shotgun (WGS) entry which is preliminary data.</text>
</comment>
<evidence type="ECO:0000313" key="3">
    <source>
        <dbReference type="Proteomes" id="UP000035762"/>
    </source>
</evidence>
<organism evidence="2 3">
    <name type="scientific">Afipia felis</name>
    <name type="common">Cat scratch disease bacillus</name>
    <dbReference type="NCBI Taxonomy" id="1035"/>
    <lineage>
        <taxon>Bacteria</taxon>
        <taxon>Pseudomonadati</taxon>
        <taxon>Pseudomonadota</taxon>
        <taxon>Alphaproteobacteria</taxon>
        <taxon>Hyphomicrobiales</taxon>
        <taxon>Nitrobacteraceae</taxon>
        <taxon>Afipia</taxon>
    </lineage>
</organism>
<dbReference type="Proteomes" id="UP000035762">
    <property type="component" value="Unassembled WGS sequence"/>
</dbReference>
<evidence type="ECO:0000313" key="2">
    <source>
        <dbReference type="EMBL" id="CEG09798.1"/>
    </source>
</evidence>
<evidence type="ECO:0008006" key="4">
    <source>
        <dbReference type="Google" id="ProtNLM"/>
    </source>
</evidence>
<feature type="compositionally biased region" description="Basic and acidic residues" evidence="1">
    <location>
        <begin position="46"/>
        <end position="55"/>
    </location>
</feature>
<sequence length="229" mass="24538">MSNEDFLSRWSRRKRVAEAAPESLPSSPVSSPPSAGEDEAPVVDSEAGKSVKEPDLSVLPPLDTITAATDVTAFLRKGVPLALTREALRRAWAADPAIRDFVGLAENAWDFNDPNVMPGFGPLDYTPEQVRDLVARIIRERNPVAEGEATSAAPQLQQNVINPAASPVNSSEGETAIDTPRAAIDRIESDGQVAENGIATPRAGSIAVDDEQARQFSLVRRTHGRALPQ</sequence>
<feature type="region of interest" description="Disordered" evidence="1">
    <location>
        <begin position="17"/>
        <end position="56"/>
    </location>
</feature>
<reference evidence="2 3" key="1">
    <citation type="journal article" date="2014" name="Genome Announc.">
        <title>Genome Sequence of Afipia felis Strain 76713, Isolated in Hospital Water Using an Amoeba Co-Culture Procedure.</title>
        <authorList>
            <person name="Benamar S."/>
            <person name="La Scola B."/>
            <person name="Croce O."/>
        </authorList>
    </citation>
    <scope>NUCLEOTIDE SEQUENCE [LARGE SCALE GENOMIC DNA]</scope>
    <source>
        <strain evidence="2 3">76713</strain>
    </source>
</reference>
<proteinExistence type="predicted"/>
<dbReference type="RefSeq" id="WP_048757594.1">
    <property type="nucleotide sequence ID" value="NZ_CCAZ020000002.1"/>
</dbReference>
<dbReference type="OrthoDB" id="8100830at2"/>
<dbReference type="Pfam" id="PF11748">
    <property type="entry name" value="DUF3306"/>
    <property type="match status" value="1"/>
</dbReference>
<gene>
    <name evidence="2" type="ORF">BN961_03230</name>
</gene>
<feature type="compositionally biased region" description="Low complexity" evidence="1">
    <location>
        <begin position="18"/>
        <end position="35"/>
    </location>
</feature>
<protein>
    <recommendedName>
        <fullName evidence="4">DUF3306 domain-containing protein</fullName>
    </recommendedName>
</protein>
<evidence type="ECO:0000256" key="1">
    <source>
        <dbReference type="SAM" id="MobiDB-lite"/>
    </source>
</evidence>
<dbReference type="EMBL" id="CCAZ020000002">
    <property type="protein sequence ID" value="CEG09798.1"/>
    <property type="molecule type" value="Genomic_DNA"/>
</dbReference>
<name>A0A090N8A5_AFIFE</name>
<accession>A0A090N8A5</accession>
<dbReference type="InterPro" id="IPR021735">
    <property type="entry name" value="DUF3306"/>
</dbReference>
<keyword evidence="3" id="KW-1185">Reference proteome</keyword>
<dbReference type="AlphaFoldDB" id="A0A090N8A5"/>
<dbReference type="STRING" id="1035.BN961_03230"/>